<evidence type="ECO:0000256" key="1">
    <source>
        <dbReference type="ARBA" id="ARBA00004651"/>
    </source>
</evidence>
<dbReference type="GO" id="GO:0005886">
    <property type="term" value="C:plasma membrane"/>
    <property type="evidence" value="ECO:0007669"/>
    <property type="project" value="UniProtKB-SubCell"/>
</dbReference>
<keyword evidence="2" id="KW-1003">Cell membrane</keyword>
<dbReference type="Proteomes" id="UP000234331">
    <property type="component" value="Unassembled WGS sequence"/>
</dbReference>
<feature type="transmembrane region" description="Helical" evidence="7">
    <location>
        <begin position="274"/>
        <end position="299"/>
    </location>
</feature>
<accession>A0A2I2KQB7</accession>
<keyword evidence="9" id="KW-1185">Reference proteome</keyword>
<dbReference type="InterPro" id="IPR022791">
    <property type="entry name" value="L-PG_synthase/AglD"/>
</dbReference>
<evidence type="ECO:0000313" key="9">
    <source>
        <dbReference type="Proteomes" id="UP000234331"/>
    </source>
</evidence>
<dbReference type="Pfam" id="PF03706">
    <property type="entry name" value="LPG_synthase_TM"/>
    <property type="match status" value="1"/>
</dbReference>
<sequence>MAEQQSALNARGHRSALNAPGHPSAPDASAPDAPAPSQPPSSPGARGGRRGARWWLVRGALLLALGLLALALVSQWRDVRESFHLLTVGGVIASGVATVLAVGTTVLSWRALLAGLGARLPLRAAVRIFFVGQIGKYIPGSVWPVLAQMELSRDYGVSRPKAASASLVVLALAVPSGGLAAAVTLPFVSAEALASYWWALAAVPVFAVVLAPPVLSRLLALAFRLLRRAPLDEPLTLRPIAAGAGWLLVSFCWYGLATWLLVRDLDPHVGGARLLLLSAGAYALAWTAGFLVLVVPAGAGVREAVLVLALAPAIAGGPATLVALVARLLATVADLVWAAVGVALRGRGDARQRGDGGDGGGPGLPAAVDQAADPLRGTAARG</sequence>
<feature type="transmembrane region" description="Helical" evidence="7">
    <location>
        <begin position="124"/>
        <end position="146"/>
    </location>
</feature>
<feature type="transmembrane region" description="Helical" evidence="7">
    <location>
        <begin position="195"/>
        <end position="220"/>
    </location>
</feature>
<evidence type="ECO:0000256" key="4">
    <source>
        <dbReference type="ARBA" id="ARBA00022989"/>
    </source>
</evidence>
<feature type="transmembrane region" description="Helical" evidence="7">
    <location>
        <begin position="55"/>
        <end position="73"/>
    </location>
</feature>
<evidence type="ECO:0000256" key="3">
    <source>
        <dbReference type="ARBA" id="ARBA00022692"/>
    </source>
</evidence>
<evidence type="ECO:0000256" key="2">
    <source>
        <dbReference type="ARBA" id="ARBA00022475"/>
    </source>
</evidence>
<reference evidence="8 9" key="1">
    <citation type="submission" date="2017-06" db="EMBL/GenBank/DDBJ databases">
        <authorList>
            <person name="Kim H.J."/>
            <person name="Triplett B.A."/>
        </authorList>
    </citation>
    <scope>NUCLEOTIDE SEQUENCE [LARGE SCALE GENOMIC DNA]</scope>
    <source>
        <strain evidence="8">FRACA_ARgP5</strain>
    </source>
</reference>
<feature type="compositionally biased region" description="Low complexity" evidence="6">
    <location>
        <begin position="19"/>
        <end position="32"/>
    </location>
</feature>
<dbReference type="EMBL" id="FZMO01000115">
    <property type="protein sequence ID" value="SNQ47826.1"/>
    <property type="molecule type" value="Genomic_DNA"/>
</dbReference>
<feature type="transmembrane region" description="Helical" evidence="7">
    <location>
        <begin position="166"/>
        <end position="188"/>
    </location>
</feature>
<keyword evidence="3 7" id="KW-0812">Transmembrane</keyword>
<protein>
    <submittedName>
        <fullName evidence="8">Integral membrane protein</fullName>
    </submittedName>
</protein>
<feature type="region of interest" description="Disordered" evidence="6">
    <location>
        <begin position="349"/>
        <end position="382"/>
    </location>
</feature>
<organism evidence="8 9">
    <name type="scientific">Frankia canadensis</name>
    <dbReference type="NCBI Taxonomy" id="1836972"/>
    <lineage>
        <taxon>Bacteria</taxon>
        <taxon>Bacillati</taxon>
        <taxon>Actinomycetota</taxon>
        <taxon>Actinomycetes</taxon>
        <taxon>Frankiales</taxon>
        <taxon>Frankiaceae</taxon>
        <taxon>Frankia</taxon>
    </lineage>
</organism>
<feature type="compositionally biased region" description="Pro residues" evidence="6">
    <location>
        <begin position="33"/>
        <end position="42"/>
    </location>
</feature>
<dbReference type="AlphaFoldDB" id="A0A2I2KQB7"/>
<evidence type="ECO:0000313" key="8">
    <source>
        <dbReference type="EMBL" id="SNQ47826.1"/>
    </source>
</evidence>
<keyword evidence="5 7" id="KW-0472">Membrane</keyword>
<proteinExistence type="predicted"/>
<name>A0A2I2KQB7_9ACTN</name>
<evidence type="ECO:0000256" key="6">
    <source>
        <dbReference type="SAM" id="MobiDB-lite"/>
    </source>
</evidence>
<gene>
    <name evidence="8" type="ORF">FRACA_2010002</name>
</gene>
<feature type="transmembrane region" description="Helical" evidence="7">
    <location>
        <begin position="85"/>
        <end position="112"/>
    </location>
</feature>
<comment type="subcellular location">
    <subcellularLocation>
        <location evidence="1">Cell membrane</location>
        <topology evidence="1">Multi-pass membrane protein</topology>
    </subcellularLocation>
</comment>
<evidence type="ECO:0000256" key="5">
    <source>
        <dbReference type="ARBA" id="ARBA00023136"/>
    </source>
</evidence>
<evidence type="ECO:0000256" key="7">
    <source>
        <dbReference type="SAM" id="Phobius"/>
    </source>
</evidence>
<feature type="transmembrane region" description="Helical" evidence="7">
    <location>
        <begin position="240"/>
        <end position="262"/>
    </location>
</feature>
<keyword evidence="4 7" id="KW-1133">Transmembrane helix</keyword>
<feature type="region of interest" description="Disordered" evidence="6">
    <location>
        <begin position="1"/>
        <end position="48"/>
    </location>
</feature>